<organism evidence="2 3">
    <name type="scientific">Blepharisma stoltei</name>
    <dbReference type="NCBI Taxonomy" id="1481888"/>
    <lineage>
        <taxon>Eukaryota</taxon>
        <taxon>Sar</taxon>
        <taxon>Alveolata</taxon>
        <taxon>Ciliophora</taxon>
        <taxon>Postciliodesmatophora</taxon>
        <taxon>Heterotrichea</taxon>
        <taxon>Heterotrichida</taxon>
        <taxon>Blepharismidae</taxon>
        <taxon>Blepharisma</taxon>
    </lineage>
</organism>
<dbReference type="Proteomes" id="UP001162131">
    <property type="component" value="Unassembled WGS sequence"/>
</dbReference>
<proteinExistence type="predicted"/>
<feature type="compositionally biased region" description="Polar residues" evidence="1">
    <location>
        <begin position="165"/>
        <end position="178"/>
    </location>
</feature>
<name>A0AAU9IS59_9CILI</name>
<gene>
    <name evidence="2" type="ORF">BSTOLATCC_MIC16670</name>
</gene>
<dbReference type="AlphaFoldDB" id="A0AAU9IS59"/>
<keyword evidence="3" id="KW-1185">Reference proteome</keyword>
<evidence type="ECO:0000313" key="2">
    <source>
        <dbReference type="EMBL" id="CAG9316561.1"/>
    </source>
</evidence>
<feature type="compositionally biased region" description="Basic and acidic residues" evidence="1">
    <location>
        <begin position="316"/>
        <end position="338"/>
    </location>
</feature>
<feature type="region of interest" description="Disordered" evidence="1">
    <location>
        <begin position="1"/>
        <end position="20"/>
    </location>
</feature>
<evidence type="ECO:0000256" key="1">
    <source>
        <dbReference type="SAM" id="MobiDB-lite"/>
    </source>
</evidence>
<sequence length="408" mass="47058">MASPSKPKLLPCTPCTPDSPLSPSGFKNNLFADNHERNSYHYRVSSSPACLKLNVSKPEIPYDFSSPKSSISKQQRDQDRKITNIINDCVLMQDELIGAWKSAATAVKSHKKHLKFMKAHVFSAKFNSFLQDEIFSEKKNKIKESAKQLNQDSTLTLKHRKVKSLLTSPKRSGSSTRLPSPDGLLNQKSEQVFVTAQDLSDYETAKLVSLNRRVFGENFGVEIKDGPQRTREKRKSMININDISPEQTIMADLKSYLHRKNQKKHKTAEKMSEPDLKAKLEEQKQVEKIPSMSPLNQYIFSEWGRMMPRNCFTSENIRHKSLPEKKDEEKPKQPKAEPEISNTSKYTAQKRISQINYSEKKDLTKQDLELINDIKQEANDNKLRRRVRRFVTQRQHVAYVHKEMPMNP</sequence>
<reference evidence="2" key="1">
    <citation type="submission" date="2021-09" db="EMBL/GenBank/DDBJ databases">
        <authorList>
            <consortium name="AG Swart"/>
            <person name="Singh M."/>
            <person name="Singh A."/>
            <person name="Seah K."/>
            <person name="Emmerich C."/>
        </authorList>
    </citation>
    <scope>NUCLEOTIDE SEQUENCE</scope>
    <source>
        <strain evidence="2">ATCC30299</strain>
    </source>
</reference>
<accession>A0AAU9IS59</accession>
<comment type="caution">
    <text evidence="2">The sequence shown here is derived from an EMBL/GenBank/DDBJ whole genome shotgun (WGS) entry which is preliminary data.</text>
</comment>
<feature type="region of interest" description="Disordered" evidence="1">
    <location>
        <begin position="315"/>
        <end position="347"/>
    </location>
</feature>
<feature type="region of interest" description="Disordered" evidence="1">
    <location>
        <begin position="160"/>
        <end position="184"/>
    </location>
</feature>
<evidence type="ECO:0000313" key="3">
    <source>
        <dbReference type="Proteomes" id="UP001162131"/>
    </source>
</evidence>
<protein>
    <submittedName>
        <fullName evidence="2">Uncharacterized protein</fullName>
    </submittedName>
</protein>
<dbReference type="EMBL" id="CAJZBQ010000016">
    <property type="protein sequence ID" value="CAG9316561.1"/>
    <property type="molecule type" value="Genomic_DNA"/>
</dbReference>